<dbReference type="Pfam" id="PF13229">
    <property type="entry name" value="Beta_helix"/>
    <property type="match status" value="1"/>
</dbReference>
<dbReference type="InterPro" id="IPR007111">
    <property type="entry name" value="NACHT_NTPase"/>
</dbReference>
<dbReference type="SUPFAM" id="SSF52540">
    <property type="entry name" value="P-loop containing nucleoside triphosphate hydrolases"/>
    <property type="match status" value="1"/>
</dbReference>
<dbReference type="GO" id="GO:0043531">
    <property type="term" value="F:ADP binding"/>
    <property type="evidence" value="ECO:0007669"/>
    <property type="project" value="InterPro"/>
</dbReference>
<keyword evidence="3" id="KW-0862">Zinc</keyword>
<dbReference type="InterPro" id="IPR012334">
    <property type="entry name" value="Pectin_lyas_fold"/>
</dbReference>
<evidence type="ECO:0000256" key="3">
    <source>
        <dbReference type="ARBA" id="ARBA00022833"/>
    </source>
</evidence>
<accession>A0A7D9INJ9</accession>
<name>A0A7D9INJ9_PARCT</name>
<feature type="non-terminal residue" evidence="4">
    <location>
        <position position="1"/>
    </location>
</feature>
<keyword evidence="2" id="KW-0863">Zinc-finger</keyword>
<dbReference type="Gene3D" id="1.25.40.10">
    <property type="entry name" value="Tetratricopeptide repeat domain"/>
    <property type="match status" value="1"/>
</dbReference>
<dbReference type="Pfam" id="PF01753">
    <property type="entry name" value="zf-MYND"/>
    <property type="match status" value="1"/>
</dbReference>
<evidence type="ECO:0000313" key="5">
    <source>
        <dbReference type="Proteomes" id="UP001152795"/>
    </source>
</evidence>
<dbReference type="GO" id="GO:0008270">
    <property type="term" value="F:zinc ion binding"/>
    <property type="evidence" value="ECO:0007669"/>
    <property type="project" value="UniProtKB-KW"/>
</dbReference>
<dbReference type="OrthoDB" id="6088515at2759"/>
<dbReference type="Gene3D" id="3.40.50.300">
    <property type="entry name" value="P-loop containing nucleotide triphosphate hydrolases"/>
    <property type="match status" value="1"/>
</dbReference>
<evidence type="ECO:0000256" key="1">
    <source>
        <dbReference type="ARBA" id="ARBA00022723"/>
    </source>
</evidence>
<reference evidence="4" key="1">
    <citation type="submission" date="2020-04" db="EMBL/GenBank/DDBJ databases">
        <authorList>
            <person name="Alioto T."/>
            <person name="Alioto T."/>
            <person name="Gomez Garrido J."/>
        </authorList>
    </citation>
    <scope>NUCLEOTIDE SEQUENCE</scope>
    <source>
        <strain evidence="4">A484AB</strain>
    </source>
</reference>
<dbReference type="InterPro" id="IPR011990">
    <property type="entry name" value="TPR-like_helical_dom_sf"/>
</dbReference>
<dbReference type="Pfam" id="PF05729">
    <property type="entry name" value="NACHT"/>
    <property type="match status" value="1"/>
</dbReference>
<dbReference type="PANTHER" id="PTHR35205:SF1">
    <property type="entry name" value="ZU5 DOMAIN-CONTAINING PROTEIN"/>
    <property type="match status" value="1"/>
</dbReference>
<dbReference type="EMBL" id="CACRXK020008511">
    <property type="protein sequence ID" value="CAB4014945.1"/>
    <property type="molecule type" value="Genomic_DNA"/>
</dbReference>
<keyword evidence="5" id="KW-1185">Reference proteome</keyword>
<protein>
    <submittedName>
        <fullName evidence="4">Hsp70-Hsp90 organizing 1</fullName>
    </submittedName>
</protein>
<dbReference type="PANTHER" id="PTHR35205">
    <property type="entry name" value="NB-ARC AND TPR DOMAIN PROTEIN"/>
    <property type="match status" value="1"/>
</dbReference>
<dbReference type="SUPFAM" id="SSF48452">
    <property type="entry name" value="TPR-like"/>
    <property type="match status" value="1"/>
</dbReference>
<dbReference type="SUPFAM" id="SSF51126">
    <property type="entry name" value="Pectin lyase-like"/>
    <property type="match status" value="1"/>
</dbReference>
<dbReference type="Proteomes" id="UP001152795">
    <property type="component" value="Unassembled WGS sequence"/>
</dbReference>
<comment type="caution">
    <text evidence="4">The sequence shown here is derived from an EMBL/GenBank/DDBJ whole genome shotgun (WGS) entry which is preliminary data.</text>
</comment>
<proteinExistence type="predicted"/>
<dbReference type="PROSITE" id="PS50865">
    <property type="entry name" value="ZF_MYND_2"/>
    <property type="match status" value="1"/>
</dbReference>
<gene>
    <name evidence="4" type="ORF">PACLA_8A069779</name>
</gene>
<dbReference type="InterPro" id="IPR002893">
    <property type="entry name" value="Znf_MYND"/>
</dbReference>
<dbReference type="InterPro" id="IPR011050">
    <property type="entry name" value="Pectin_lyase_fold/virulence"/>
</dbReference>
<evidence type="ECO:0000313" key="4">
    <source>
        <dbReference type="EMBL" id="CAB4014945.1"/>
    </source>
</evidence>
<keyword evidence="1" id="KW-0479">Metal-binding</keyword>
<organism evidence="4 5">
    <name type="scientific">Paramuricea clavata</name>
    <name type="common">Red gorgonian</name>
    <name type="synonym">Violescent sea-whip</name>
    <dbReference type="NCBI Taxonomy" id="317549"/>
    <lineage>
        <taxon>Eukaryota</taxon>
        <taxon>Metazoa</taxon>
        <taxon>Cnidaria</taxon>
        <taxon>Anthozoa</taxon>
        <taxon>Octocorallia</taxon>
        <taxon>Malacalcyonacea</taxon>
        <taxon>Plexauridae</taxon>
        <taxon>Paramuricea</taxon>
    </lineage>
</organism>
<dbReference type="InterPro" id="IPR056681">
    <property type="entry name" value="DUF7779"/>
</dbReference>
<sequence>MAKFSGFDQTMDLSAALALLCEANPFHTSGAAAQANTVRSVVRNEWAHCDFSHWSDVNYLACLQHIESLVKKLNLSSADENEFVNELNNWKDKGVQLCCGQAVDPDLLRTIKTEVAELYDSVAIWREENEDAQMQLMQSLESVQQFFKKEIQSLQEIQSVMGKDIEKLKVEQEYLSTKYDTTSQQLQALENQVAKLAIENQEVPYLFMLPDRTEWFSGRESELDNLHKLFQISDDINESKVQIASVCGLGGSGKTSLAAEYAHRWKDEYEGGVFWFSGEDEAKFATSVDKHAVYFGTLLEASSGRTLVKTLDVISKIQKPWLLVLDDMDEYKLCSNIGMLLSGPWKRNVRGSGHILITTRRKTKVMSETIRGFKESQCLQLECFSLEDGKRFVFKRTGISSNEVTCSEAACLVETLEGLPLALEQACAYISHLSCSLSIYLQQYKQYSIHLLKDQEASPVSLYESPERLAVHTTWLLNFDYIKQSAHGKFAVRFLNACAFFNPSEIQKELINPGKPAIDDDSYRNYVATPLGSLHILKLLTEFSLFKESRSSLAVHRLVQEVIRDNFQPEEYVLSFVDAVRFLCYGFSCSRSPDDLLTGIIDKNHDRASLQATDPSFFHEWHKMCLHAHEIRKLLLSFLKLSQVLDQRIVIPQTARLVYECALHLNVNSMAAEAKEVVDFAYKIIRLGNTSLTKDDLVSLFPHEIPLPELVRRVISYSCIAPHVATVLSSVGENVEILPVSDLKEQGNDYYKDRCFQKAVEKYTYAMNSTDGKSSYDPTLLSNRASAFVELEKFDDALRDAEEYISLRPKCCKGYAKKALALYGLKRLWDAACVAALAYYYERNIFGGFKPFSENHFFQSLKDRIYICSANMSSLVASILHPNSYSQEKRDLPRKIVILEAGNYTLQKQLRICDCIMIGVGDGATASSPLLSFQGRNGIISSGCINAENISLAFDNGHWEKTFVSSGTSTFTNCHFENCKEISLRVLGKTFVEKCVFSASGFCAVQVSTNGVLDIKNCKLHGNKLGIHIGPGAGVCRVIDCEIYDNRYQGIGICNVVNNKIYRNKRGGVQVVPIGPGPEKYHSVVESNEIFDNNGPAIYDEMMFRDLPNISKEQTLNEHMWFYKHREQMRKAKCKQNKERSKAKTDHAYSEYERETVDFCGFCDEKKPLRSCTGCYSVGYCTKKCQRTDWQKHKSICVSLLEESTITVKVLPKQGFGSPFEGCDIQIMNTQAPGLDPKGPEYADQPKSGKRFMVKVQAGDTRSALTEYSIGLHRLLVNQIVQGSREVSFRMQWCMEFKTKQPHIFRHYIVSFFDLIGFRF</sequence>
<dbReference type="PRINTS" id="PR00364">
    <property type="entry name" value="DISEASERSIST"/>
</dbReference>
<dbReference type="SUPFAM" id="SSF144232">
    <property type="entry name" value="HIT/MYND zinc finger-like"/>
    <property type="match status" value="1"/>
</dbReference>
<evidence type="ECO:0000256" key="2">
    <source>
        <dbReference type="ARBA" id="ARBA00022771"/>
    </source>
</evidence>
<dbReference type="PROSITE" id="PS01360">
    <property type="entry name" value="ZF_MYND_1"/>
    <property type="match status" value="1"/>
</dbReference>
<dbReference type="InterPro" id="IPR039448">
    <property type="entry name" value="Beta_helix"/>
</dbReference>
<dbReference type="InterPro" id="IPR006626">
    <property type="entry name" value="PbH1"/>
</dbReference>
<dbReference type="InterPro" id="IPR027417">
    <property type="entry name" value="P-loop_NTPase"/>
</dbReference>
<dbReference type="Pfam" id="PF25000">
    <property type="entry name" value="DUF7779"/>
    <property type="match status" value="1"/>
</dbReference>
<dbReference type="SMART" id="SM00710">
    <property type="entry name" value="PbH1"/>
    <property type="match status" value="4"/>
</dbReference>
<dbReference type="Gene3D" id="6.10.140.2220">
    <property type="match status" value="1"/>
</dbReference>
<dbReference type="Gene3D" id="2.160.20.10">
    <property type="entry name" value="Single-stranded right-handed beta-helix, Pectin lyase-like"/>
    <property type="match status" value="1"/>
</dbReference>